<feature type="transmembrane region" description="Helical" evidence="8">
    <location>
        <begin position="613"/>
        <end position="634"/>
    </location>
</feature>
<evidence type="ECO:0000256" key="8">
    <source>
        <dbReference type="SAM" id="Phobius"/>
    </source>
</evidence>
<evidence type="ECO:0000256" key="7">
    <source>
        <dbReference type="SAM" id="MobiDB-lite"/>
    </source>
</evidence>
<reference evidence="10 11" key="1">
    <citation type="submission" date="2018-01" db="EMBL/GenBank/DDBJ databases">
        <title>Draft genome sequence of Jiangella sp. GTF31.</title>
        <authorList>
            <person name="Sahin N."/>
            <person name="Ay H."/>
            <person name="Saygin H."/>
        </authorList>
    </citation>
    <scope>NUCLEOTIDE SEQUENCE [LARGE SCALE GENOMIC DNA]</scope>
    <source>
        <strain evidence="10 11">GTF31</strain>
    </source>
</reference>
<evidence type="ECO:0000259" key="9">
    <source>
        <dbReference type="Pfam" id="PF03176"/>
    </source>
</evidence>
<evidence type="ECO:0000256" key="1">
    <source>
        <dbReference type="ARBA" id="ARBA00004651"/>
    </source>
</evidence>
<evidence type="ECO:0000256" key="6">
    <source>
        <dbReference type="ARBA" id="ARBA00023136"/>
    </source>
</evidence>
<feature type="transmembrane region" description="Helical" evidence="8">
    <location>
        <begin position="365"/>
        <end position="391"/>
    </location>
</feature>
<keyword evidence="6 8" id="KW-0472">Membrane</keyword>
<feature type="transmembrane region" description="Helical" evidence="8">
    <location>
        <begin position="654"/>
        <end position="675"/>
    </location>
</feature>
<dbReference type="AlphaFoldDB" id="A0A2W2CG33"/>
<feature type="domain" description="Membrane transport protein MMPL" evidence="9">
    <location>
        <begin position="108"/>
        <end position="434"/>
    </location>
</feature>
<evidence type="ECO:0000313" key="10">
    <source>
        <dbReference type="EMBL" id="PZF79113.1"/>
    </source>
</evidence>
<evidence type="ECO:0000256" key="2">
    <source>
        <dbReference type="ARBA" id="ARBA00010157"/>
    </source>
</evidence>
<feature type="transmembrane region" description="Helical" evidence="8">
    <location>
        <begin position="724"/>
        <end position="747"/>
    </location>
</feature>
<comment type="subcellular location">
    <subcellularLocation>
        <location evidence="1">Cell membrane</location>
        <topology evidence="1">Multi-pass membrane protein</topology>
    </subcellularLocation>
</comment>
<evidence type="ECO:0000313" key="11">
    <source>
        <dbReference type="Proteomes" id="UP000248764"/>
    </source>
</evidence>
<feature type="transmembrane region" description="Helical" evidence="8">
    <location>
        <begin position="82"/>
        <end position="101"/>
    </location>
</feature>
<feature type="transmembrane region" description="Helical" evidence="8">
    <location>
        <begin position="291"/>
        <end position="310"/>
    </location>
</feature>
<dbReference type="PANTHER" id="PTHR33406">
    <property type="entry name" value="MEMBRANE PROTEIN MJ1562-RELATED"/>
    <property type="match status" value="1"/>
</dbReference>
<dbReference type="PANTHER" id="PTHR33406:SF11">
    <property type="entry name" value="MEMBRANE PROTEIN SCO6666-RELATED"/>
    <property type="match status" value="1"/>
</dbReference>
<dbReference type="InterPro" id="IPR050545">
    <property type="entry name" value="Mycobact_MmpL"/>
</dbReference>
<feature type="region of interest" description="Disordered" evidence="7">
    <location>
        <begin position="1"/>
        <end position="65"/>
    </location>
</feature>
<dbReference type="Proteomes" id="UP000248764">
    <property type="component" value="Unassembled WGS sequence"/>
</dbReference>
<keyword evidence="5 8" id="KW-1133">Transmembrane helix</keyword>
<dbReference type="SUPFAM" id="SSF82866">
    <property type="entry name" value="Multidrug efflux transporter AcrB transmembrane domain"/>
    <property type="match status" value="2"/>
</dbReference>
<feature type="transmembrane region" description="Helical" evidence="8">
    <location>
        <begin position="587"/>
        <end position="606"/>
    </location>
</feature>
<gene>
    <name evidence="10" type="ORF">C1I92_32825</name>
</gene>
<dbReference type="InterPro" id="IPR004869">
    <property type="entry name" value="MMPL_dom"/>
</dbReference>
<feature type="transmembrane region" description="Helical" evidence="8">
    <location>
        <begin position="265"/>
        <end position="285"/>
    </location>
</feature>
<keyword evidence="4 8" id="KW-0812">Transmembrane</keyword>
<protein>
    <recommendedName>
        <fullName evidence="9">Membrane transport protein MMPL domain-containing protein</fullName>
    </recommendedName>
</protein>
<feature type="transmembrane region" description="Helical" evidence="8">
    <location>
        <begin position="241"/>
        <end position="260"/>
    </location>
</feature>
<evidence type="ECO:0000256" key="5">
    <source>
        <dbReference type="ARBA" id="ARBA00022989"/>
    </source>
</evidence>
<evidence type="ECO:0000256" key="4">
    <source>
        <dbReference type="ARBA" id="ARBA00022692"/>
    </source>
</evidence>
<evidence type="ECO:0000256" key="3">
    <source>
        <dbReference type="ARBA" id="ARBA00022475"/>
    </source>
</evidence>
<dbReference type="Pfam" id="PF03176">
    <property type="entry name" value="MMPL"/>
    <property type="match status" value="2"/>
</dbReference>
<comment type="similarity">
    <text evidence="2">Belongs to the resistance-nodulation-cell division (RND) (TC 2.A.6) family. MmpL subfamily.</text>
</comment>
<accession>A0A2W2CG33</accession>
<name>A0A2W2CG33_9ACTN</name>
<dbReference type="GO" id="GO:0005886">
    <property type="term" value="C:plasma membrane"/>
    <property type="evidence" value="ECO:0007669"/>
    <property type="project" value="UniProtKB-SubCell"/>
</dbReference>
<feature type="domain" description="Membrane transport protein MMPL" evidence="9">
    <location>
        <begin position="518"/>
        <end position="762"/>
    </location>
</feature>
<sequence>PADDAAAGRNGRTEQTAAGQASAGRDGHSAAGQTGTGQAAVGWAGAGSNGRSAHGATPPAETQRPGVLGRLAGVAYRRRGRVIAAWVVAIAAAFGLSSAFAGDFTADYSAPGSDSRQAQDLLEDRFPAQSGDTIDVVVRADGGVADPTVQADVTALLDQLRDQPHVVAVDDPYTTPGGISQDGDILVATVNLDVVLPDDMPVEETDELLAMADAAERPGLEIALGGQTVALAEQGEIGSEAIGMAAAAVILLITFGTVVAAGLPLVVAVAGLALSGMLTGLVAAVVDVPDWATALATMMGIALGIDYVLLMVTRFREWRAAGLDPERATVATLDTAGRAVMVAGSTVMISMFGLFAMGLTFMQGAALVTIVAVLVVMAAAATLFPALLGFFGHRIERLRLPLGRRRPAAQLAAGGHVEPSRTWMRWGRLVDRHSIIATVVGVGLLLALAAPFLGVRFGFPDAGNNQEDRSSRQAYDLLSEGFGDGANGPLLLVADLADPADAERLPALADAVAATPGVAAVMPPIVNEAGDAALLTVLPATGPQDAATEDVIHTLRDDVLPGAGVEVHVGGVTATSIDSTENTAERLPLLIGGVVLLSMVLLLVSFRSIVIPITAALMNLLSVAAAYGVVALVLQGGWAGQLIGIDTETPMPAFIPVLVFAVLFGLSMDYEVFLISRMREAWTRTGDNARAIVEGLAGTGRVITAAAAIMVAVFAAFIPSPEVFLKVIGVGMAAAILVDATIVRMLLVPAVMHLLGRANWWLPSWLDRRLPQLHVEGRPELFLPDAADPARGADEPELVPAR</sequence>
<keyword evidence="3" id="KW-1003">Cell membrane</keyword>
<proteinExistence type="inferred from homology"/>
<dbReference type="Gene3D" id="1.20.1640.10">
    <property type="entry name" value="Multidrug efflux transporter AcrB transmembrane domain"/>
    <property type="match status" value="2"/>
</dbReference>
<feature type="transmembrane region" description="Helical" evidence="8">
    <location>
        <begin position="434"/>
        <end position="454"/>
    </location>
</feature>
<comment type="caution">
    <text evidence="10">The sequence shown here is derived from an EMBL/GenBank/DDBJ whole genome shotgun (WGS) entry which is preliminary data.</text>
</comment>
<dbReference type="EMBL" id="POTW01000185">
    <property type="protein sequence ID" value="PZF79113.1"/>
    <property type="molecule type" value="Genomic_DNA"/>
</dbReference>
<feature type="transmembrane region" description="Helical" evidence="8">
    <location>
        <begin position="696"/>
        <end position="718"/>
    </location>
</feature>
<feature type="transmembrane region" description="Helical" evidence="8">
    <location>
        <begin position="339"/>
        <end position="359"/>
    </location>
</feature>
<organism evidence="10 11">
    <name type="scientific">Jiangella anatolica</name>
    <dbReference type="NCBI Taxonomy" id="2670374"/>
    <lineage>
        <taxon>Bacteria</taxon>
        <taxon>Bacillati</taxon>
        <taxon>Actinomycetota</taxon>
        <taxon>Actinomycetes</taxon>
        <taxon>Jiangellales</taxon>
        <taxon>Jiangellaceae</taxon>
        <taxon>Jiangella</taxon>
    </lineage>
</organism>
<dbReference type="RefSeq" id="WP_111258823.1">
    <property type="nucleotide sequence ID" value="NZ_POTW01000185.1"/>
</dbReference>
<feature type="compositionally biased region" description="Low complexity" evidence="7">
    <location>
        <begin position="30"/>
        <end position="43"/>
    </location>
</feature>
<keyword evidence="11" id="KW-1185">Reference proteome</keyword>
<feature type="non-terminal residue" evidence="10">
    <location>
        <position position="1"/>
    </location>
</feature>